<dbReference type="PIRSF" id="PIRSF016578">
    <property type="entry name" value="HsaA"/>
    <property type="match status" value="1"/>
</dbReference>
<comment type="cofactor">
    <cofactor evidence="1 6">
        <name>FAD</name>
        <dbReference type="ChEBI" id="CHEBI:57692"/>
    </cofactor>
</comment>
<accession>A0A1X7PWD5</accession>
<keyword evidence="3 6" id="KW-0285">Flavoprotein</keyword>
<evidence type="ECO:0000313" key="11">
    <source>
        <dbReference type="Proteomes" id="UP000193083"/>
    </source>
</evidence>
<dbReference type="FunFam" id="1.20.140.10:FF:000001">
    <property type="entry name" value="Acyl-CoA dehydrogenase"/>
    <property type="match status" value="1"/>
</dbReference>
<dbReference type="Proteomes" id="UP000193083">
    <property type="component" value="Unassembled WGS sequence"/>
</dbReference>
<dbReference type="OrthoDB" id="9775090at2"/>
<dbReference type="Pfam" id="PF02770">
    <property type="entry name" value="Acyl-CoA_dh_M"/>
    <property type="match status" value="1"/>
</dbReference>
<dbReference type="Pfam" id="PF02771">
    <property type="entry name" value="Acyl-CoA_dh_N"/>
    <property type="match status" value="1"/>
</dbReference>
<dbReference type="Gene3D" id="1.20.140.10">
    <property type="entry name" value="Butyryl-CoA Dehydrogenase, subunit A, domain 3"/>
    <property type="match status" value="1"/>
</dbReference>
<name>A0A1X7PWD5_9HYPH</name>
<comment type="similarity">
    <text evidence="2 6">Belongs to the acyl-CoA dehydrogenase family.</text>
</comment>
<keyword evidence="11" id="KW-1185">Reference proteome</keyword>
<dbReference type="InterPro" id="IPR009100">
    <property type="entry name" value="AcylCoA_DH/oxidase_NM_dom_sf"/>
</dbReference>
<dbReference type="InterPro" id="IPR037069">
    <property type="entry name" value="AcylCoA_DH/ox_N_sf"/>
</dbReference>
<dbReference type="InterPro" id="IPR009075">
    <property type="entry name" value="AcylCo_DH/oxidase_C"/>
</dbReference>
<dbReference type="GO" id="GO:0050660">
    <property type="term" value="F:flavin adenine dinucleotide binding"/>
    <property type="evidence" value="ECO:0007669"/>
    <property type="project" value="InterPro"/>
</dbReference>
<dbReference type="GO" id="GO:0003995">
    <property type="term" value="F:acyl-CoA dehydrogenase activity"/>
    <property type="evidence" value="ECO:0007669"/>
    <property type="project" value="TreeGrafter"/>
</dbReference>
<feature type="domain" description="Acyl-CoA dehydrogenase/oxidase N-terminal" evidence="9">
    <location>
        <begin position="19"/>
        <end position="103"/>
    </location>
</feature>
<dbReference type="AlphaFoldDB" id="A0A1X7PWD5"/>
<keyword evidence="5 6" id="KW-0560">Oxidoreductase</keyword>
<dbReference type="Pfam" id="PF00441">
    <property type="entry name" value="Acyl-CoA_dh_1"/>
    <property type="match status" value="1"/>
</dbReference>
<evidence type="ECO:0000259" key="7">
    <source>
        <dbReference type="Pfam" id="PF00441"/>
    </source>
</evidence>
<dbReference type="InterPro" id="IPR036250">
    <property type="entry name" value="AcylCo_DH-like_C"/>
</dbReference>
<evidence type="ECO:0000259" key="9">
    <source>
        <dbReference type="Pfam" id="PF02771"/>
    </source>
</evidence>
<evidence type="ECO:0000256" key="1">
    <source>
        <dbReference type="ARBA" id="ARBA00001974"/>
    </source>
</evidence>
<dbReference type="EMBL" id="FXBL01000004">
    <property type="protein sequence ID" value="SMH56467.1"/>
    <property type="molecule type" value="Genomic_DNA"/>
</dbReference>
<gene>
    <name evidence="10" type="ORF">SAMN02982922_5546</name>
</gene>
<dbReference type="InterPro" id="IPR006091">
    <property type="entry name" value="Acyl-CoA_Oxase/DH_mid-dom"/>
</dbReference>
<evidence type="ECO:0000256" key="2">
    <source>
        <dbReference type="ARBA" id="ARBA00009347"/>
    </source>
</evidence>
<organism evidence="10 11">
    <name type="scientific">Mesorhizobium australicum</name>
    <dbReference type="NCBI Taxonomy" id="536018"/>
    <lineage>
        <taxon>Bacteria</taxon>
        <taxon>Pseudomonadati</taxon>
        <taxon>Pseudomonadota</taxon>
        <taxon>Alphaproteobacteria</taxon>
        <taxon>Hyphomicrobiales</taxon>
        <taxon>Phyllobacteriaceae</taxon>
        <taxon>Mesorhizobium</taxon>
    </lineage>
</organism>
<dbReference type="InterPro" id="IPR046373">
    <property type="entry name" value="Acyl-CoA_Oxase/DH_mid-dom_sf"/>
</dbReference>
<evidence type="ECO:0000313" key="10">
    <source>
        <dbReference type="EMBL" id="SMH56467.1"/>
    </source>
</evidence>
<proteinExistence type="inferred from homology"/>
<dbReference type="Gene3D" id="2.40.110.10">
    <property type="entry name" value="Butyryl-CoA Dehydrogenase, subunit A, domain 2"/>
    <property type="match status" value="1"/>
</dbReference>
<dbReference type="SUPFAM" id="SSF47203">
    <property type="entry name" value="Acyl-CoA dehydrogenase C-terminal domain-like"/>
    <property type="match status" value="1"/>
</dbReference>
<evidence type="ECO:0000256" key="5">
    <source>
        <dbReference type="ARBA" id="ARBA00023002"/>
    </source>
</evidence>
<dbReference type="PANTHER" id="PTHR43884">
    <property type="entry name" value="ACYL-COA DEHYDROGENASE"/>
    <property type="match status" value="1"/>
</dbReference>
<reference evidence="10 11" key="1">
    <citation type="submission" date="2017-04" db="EMBL/GenBank/DDBJ databases">
        <authorList>
            <person name="Afonso C.L."/>
            <person name="Miller P.J."/>
            <person name="Scott M.A."/>
            <person name="Spackman E."/>
            <person name="Goraichik I."/>
            <person name="Dimitrov K.M."/>
            <person name="Suarez D.L."/>
            <person name="Swayne D.E."/>
        </authorList>
    </citation>
    <scope>NUCLEOTIDE SEQUENCE [LARGE SCALE GENOMIC DNA]</scope>
    <source>
        <strain evidence="10 11">B5P</strain>
    </source>
</reference>
<dbReference type="PANTHER" id="PTHR43884:SF12">
    <property type="entry name" value="ISOVALERYL-COA DEHYDROGENASE, MITOCHONDRIAL-RELATED"/>
    <property type="match status" value="1"/>
</dbReference>
<feature type="domain" description="Acyl-CoA dehydrogenase/oxidase C-terminal" evidence="7">
    <location>
        <begin position="251"/>
        <end position="396"/>
    </location>
</feature>
<feature type="domain" description="Acyl-CoA oxidase/dehydrogenase middle" evidence="8">
    <location>
        <begin position="134"/>
        <end position="234"/>
    </location>
</feature>
<protein>
    <submittedName>
        <fullName evidence="10">Acyl-CoA dehydrogenase</fullName>
    </submittedName>
</protein>
<dbReference type="InterPro" id="IPR013786">
    <property type="entry name" value="AcylCoA_DH/ox_N"/>
</dbReference>
<evidence type="ECO:0000256" key="3">
    <source>
        <dbReference type="ARBA" id="ARBA00022630"/>
    </source>
</evidence>
<evidence type="ECO:0000256" key="6">
    <source>
        <dbReference type="RuleBase" id="RU362125"/>
    </source>
</evidence>
<sequence>MTALSADPSVENDGRGYMTSERRMIQQVAREFTRNEVLPVANRLDPEKGEIPMDLRRKMAEMGYFGILVPEQYGGLGLGYFEYCLIAEELARGWMSVASIIARGQGSFLPKKGNLTDAQADRLRRAAQGDYLAAAALSEPGTGSDLASISCRAVKDGDEWVITGSKYWCTFADGADFLVVFARTSPPPSAAKRHLGISAFVIDKERGTLPTNCAGSPIPKIGYFGWNTFELSFQGTRVPGSALLGEEGKAFYLMTSGLEGARAHTAARSIGLAQAALDDAIAYAGERRQFGMPITEFQSLRFRIAEMATRIEACRQLMYFVCNEIDQGRRCDRESSMVKYLSAEMAERVTSDALQILGGAGYTKLHAVERHWRDARLTKIFEGTSEIQLRIISDSILGRSETDRRMVDMAFGEA</sequence>
<dbReference type="RefSeq" id="WP_085467122.1">
    <property type="nucleotide sequence ID" value="NZ_FXBL01000004.1"/>
</dbReference>
<evidence type="ECO:0000259" key="8">
    <source>
        <dbReference type="Pfam" id="PF02770"/>
    </source>
</evidence>
<keyword evidence="4 6" id="KW-0274">FAD</keyword>
<evidence type="ECO:0000256" key="4">
    <source>
        <dbReference type="ARBA" id="ARBA00022827"/>
    </source>
</evidence>
<dbReference type="Gene3D" id="1.10.540.10">
    <property type="entry name" value="Acyl-CoA dehydrogenase/oxidase, N-terminal domain"/>
    <property type="match status" value="1"/>
</dbReference>
<dbReference type="SUPFAM" id="SSF56645">
    <property type="entry name" value="Acyl-CoA dehydrogenase NM domain-like"/>
    <property type="match status" value="1"/>
</dbReference>